<comment type="caution">
    <text evidence="4">The sequence shown here is derived from an EMBL/GenBank/DDBJ whole genome shotgun (WGS) entry which is preliminary data.</text>
</comment>
<dbReference type="Pfam" id="PF01791">
    <property type="entry name" value="DeoC"/>
    <property type="match status" value="1"/>
</dbReference>
<dbReference type="GO" id="GO:0004332">
    <property type="term" value="F:fructose-bisphosphate aldolase activity"/>
    <property type="evidence" value="ECO:0007669"/>
    <property type="project" value="UniProtKB-EC"/>
</dbReference>
<sequence length="355" mass="38257">MSGVGKATVNLMRLGRNGLHAPGLRSAVIKNNFKAALDRSRGNATTYPIDHIEEHGPAHYFVRGMLRSFDPGAVVEVAREGGVMAMAVLPGLGQQIGQLTKGDMPLIWKLNRGSGAKVNGDATTVRLYSDVDKAMSVAVDNGARFWGATFYNGSANVPDMIQQLAEMDEAGARHGLGGVVWNYPRGSEIPKGHDADIMYQLEGFERIINACPGSLVLVKEKVSTLPGTVADWEAGEIEKVGRGEGAWGKPGTKGVKDEVVRTFLAMNRAVHIAFMVELQHNQGIASLMSGGAPQEREKFEADLNDGIGPDRHVAFIAGRSTTNEIKYQVDEYDISGAVRHMHMLRDAAPKVVIEG</sequence>
<name>A0A1F4Q1I1_UNCSA</name>
<evidence type="ECO:0000256" key="2">
    <source>
        <dbReference type="ARBA" id="ARBA00023270"/>
    </source>
</evidence>
<organism evidence="4 5">
    <name type="scientific">candidate division WOR-1 bacterium RIFCSPHIGHO2_01_FULL_53_15</name>
    <dbReference type="NCBI Taxonomy" id="1802564"/>
    <lineage>
        <taxon>Bacteria</taxon>
        <taxon>Bacillati</taxon>
        <taxon>Saganbacteria</taxon>
    </lineage>
</organism>
<dbReference type="PANTHER" id="PTHR47916">
    <property type="entry name" value="FRUCTOSE-BISPHOSPHATE ALDOLASE CLASS 1"/>
    <property type="match status" value="1"/>
</dbReference>
<dbReference type="AlphaFoldDB" id="A0A1F4Q1I1"/>
<dbReference type="PANTHER" id="PTHR47916:SF4">
    <property type="entry name" value="FRUCTOSE-BISPHOSPHATE ALDOLASE CLASS 1"/>
    <property type="match status" value="1"/>
</dbReference>
<evidence type="ECO:0000256" key="3">
    <source>
        <dbReference type="ARBA" id="ARBA00049653"/>
    </source>
</evidence>
<dbReference type="InterPro" id="IPR002915">
    <property type="entry name" value="DeoC/FbaB/LacD_aldolase"/>
</dbReference>
<dbReference type="EMBL" id="METM01000021">
    <property type="protein sequence ID" value="OGB89696.1"/>
    <property type="molecule type" value="Genomic_DNA"/>
</dbReference>
<proteinExistence type="inferred from homology"/>
<gene>
    <name evidence="4" type="ORF">A2625_06180</name>
</gene>
<accession>A0A1F4Q1I1</accession>
<evidence type="ECO:0000313" key="5">
    <source>
        <dbReference type="Proteomes" id="UP000178724"/>
    </source>
</evidence>
<comment type="similarity">
    <text evidence="3">Belongs to the DeoC/FbaB aldolase family. FbaB subfamily.</text>
</comment>
<evidence type="ECO:0000313" key="4">
    <source>
        <dbReference type="EMBL" id="OGB89696.1"/>
    </source>
</evidence>
<keyword evidence="2" id="KW-0704">Schiff base</keyword>
<dbReference type="SUPFAM" id="SSF51569">
    <property type="entry name" value="Aldolase"/>
    <property type="match status" value="1"/>
</dbReference>
<dbReference type="Proteomes" id="UP000178724">
    <property type="component" value="Unassembled WGS sequence"/>
</dbReference>
<reference evidence="4 5" key="1">
    <citation type="journal article" date="2016" name="Nat. Commun.">
        <title>Thousands of microbial genomes shed light on interconnected biogeochemical processes in an aquifer system.</title>
        <authorList>
            <person name="Anantharaman K."/>
            <person name="Brown C.T."/>
            <person name="Hug L.A."/>
            <person name="Sharon I."/>
            <person name="Castelle C.J."/>
            <person name="Probst A.J."/>
            <person name="Thomas B.C."/>
            <person name="Singh A."/>
            <person name="Wilkins M.J."/>
            <person name="Karaoz U."/>
            <person name="Brodie E.L."/>
            <person name="Williams K.H."/>
            <person name="Hubbard S.S."/>
            <person name="Banfield J.F."/>
        </authorList>
    </citation>
    <scope>NUCLEOTIDE SEQUENCE [LARGE SCALE GENOMIC DNA]</scope>
</reference>
<dbReference type="EC" id="4.1.2.13" evidence="1"/>
<evidence type="ECO:0000256" key="1">
    <source>
        <dbReference type="ARBA" id="ARBA00013068"/>
    </source>
</evidence>
<protein>
    <recommendedName>
        <fullName evidence="1">fructose-bisphosphate aldolase</fullName>
        <ecNumber evidence="1">4.1.2.13</ecNumber>
    </recommendedName>
</protein>
<dbReference type="InterPro" id="IPR050456">
    <property type="entry name" value="DeoC/FbaB_aldolase"/>
</dbReference>
<dbReference type="InterPro" id="IPR013785">
    <property type="entry name" value="Aldolase_TIM"/>
</dbReference>
<dbReference type="Gene3D" id="3.20.20.70">
    <property type="entry name" value="Aldolase class I"/>
    <property type="match status" value="1"/>
</dbReference>